<dbReference type="PANTHER" id="PTHR10381:SF70">
    <property type="entry name" value="ATP-DEPENDENT CLP PROTEASE PROTEOLYTIC SUBUNIT"/>
    <property type="match status" value="1"/>
</dbReference>
<reference evidence="7 8" key="1">
    <citation type="submission" date="2022-10" db="EMBL/GenBank/DDBJ databases">
        <title>Defluviimonas sp. CAU 1641 isolated from mud.</title>
        <authorList>
            <person name="Kim W."/>
        </authorList>
    </citation>
    <scope>NUCLEOTIDE SEQUENCE [LARGE SCALE GENOMIC DNA]</scope>
    <source>
        <strain evidence="7 8">CAU 1641</strain>
    </source>
</reference>
<keyword evidence="2" id="KW-0963">Cytoplasm</keyword>
<dbReference type="GO" id="GO:0006508">
    <property type="term" value="P:proteolysis"/>
    <property type="evidence" value="ECO:0007669"/>
    <property type="project" value="UniProtKB-KW"/>
</dbReference>
<dbReference type="GO" id="GO:0008233">
    <property type="term" value="F:peptidase activity"/>
    <property type="evidence" value="ECO:0007669"/>
    <property type="project" value="UniProtKB-KW"/>
</dbReference>
<keyword evidence="8" id="KW-1185">Reference proteome</keyword>
<dbReference type="InterPro" id="IPR029045">
    <property type="entry name" value="ClpP/crotonase-like_dom_sf"/>
</dbReference>
<dbReference type="InterPro" id="IPR001907">
    <property type="entry name" value="ClpP"/>
</dbReference>
<comment type="similarity">
    <text evidence="1 6">Belongs to the peptidase S14 family.</text>
</comment>
<dbReference type="Gene3D" id="3.90.226.10">
    <property type="entry name" value="2-enoyl-CoA Hydratase, Chain A, domain 1"/>
    <property type="match status" value="1"/>
</dbReference>
<dbReference type="EMBL" id="JAPDOG010000001">
    <property type="protein sequence ID" value="MCW3780273.1"/>
    <property type="molecule type" value="Genomic_DNA"/>
</dbReference>
<dbReference type="CDD" id="cd07016">
    <property type="entry name" value="S14_ClpP_1"/>
    <property type="match status" value="1"/>
</dbReference>
<dbReference type="InterPro" id="IPR023562">
    <property type="entry name" value="ClpP/TepA"/>
</dbReference>
<dbReference type="PRINTS" id="PR00127">
    <property type="entry name" value="CLPPROTEASEP"/>
</dbReference>
<evidence type="ECO:0000256" key="6">
    <source>
        <dbReference type="RuleBase" id="RU003567"/>
    </source>
</evidence>
<proteinExistence type="inferred from homology"/>
<dbReference type="NCBIfam" id="NF045542">
    <property type="entry name" value="Clp_rel_HeadMat"/>
    <property type="match status" value="1"/>
</dbReference>
<dbReference type="Pfam" id="PF00574">
    <property type="entry name" value="CLP_protease"/>
    <property type="match status" value="1"/>
</dbReference>
<evidence type="ECO:0000313" key="8">
    <source>
        <dbReference type="Proteomes" id="UP001207582"/>
    </source>
</evidence>
<evidence type="ECO:0000256" key="5">
    <source>
        <dbReference type="ARBA" id="ARBA00022825"/>
    </source>
</evidence>
<evidence type="ECO:0000256" key="2">
    <source>
        <dbReference type="ARBA" id="ARBA00022490"/>
    </source>
</evidence>
<comment type="caution">
    <text evidence="7">The sequence shown here is derived from an EMBL/GenBank/DDBJ whole genome shotgun (WGS) entry which is preliminary data.</text>
</comment>
<gene>
    <name evidence="7" type="ORF">OM960_01560</name>
</gene>
<keyword evidence="4" id="KW-0378">Hydrolase</keyword>
<dbReference type="SUPFAM" id="SSF52096">
    <property type="entry name" value="ClpP/crotonase"/>
    <property type="match status" value="1"/>
</dbReference>
<keyword evidence="3 7" id="KW-0645">Protease</keyword>
<dbReference type="RefSeq" id="WP_264770848.1">
    <property type="nucleotide sequence ID" value="NZ_JAPDOG010000001.1"/>
</dbReference>
<organism evidence="7 8">
    <name type="scientific">Defluviimonas salinarum</name>
    <dbReference type="NCBI Taxonomy" id="2992147"/>
    <lineage>
        <taxon>Bacteria</taxon>
        <taxon>Pseudomonadati</taxon>
        <taxon>Pseudomonadota</taxon>
        <taxon>Alphaproteobacteria</taxon>
        <taxon>Rhodobacterales</taxon>
        <taxon>Paracoccaceae</taxon>
        <taxon>Albidovulum</taxon>
    </lineage>
</organism>
<evidence type="ECO:0000256" key="1">
    <source>
        <dbReference type="ARBA" id="ARBA00007039"/>
    </source>
</evidence>
<evidence type="ECO:0000256" key="3">
    <source>
        <dbReference type="ARBA" id="ARBA00022670"/>
    </source>
</evidence>
<sequence length="287" mass="31066">MTLRNLPEIKALKQPAGFRWDVPSDALARWSELPVASDGGLNTIEVYDVIGECDWSGEGCTAKRVASALASADPGPITVKINSPGGSVFEGFAIYNELRKHPERIHVEIMGIAASAAAYIAMSGDKITMSRASFMMVHNSWGMVIGNRHDLSASIGILEKIDGAQIEIFSARTGLNRREIERLLDAETYLSASEAVAFGFADAIVDGLTSDKTKARAHPEINARRRLDSLLAQCGVPRSERRSLIRDASIGQAQQRSVCEQRGSDDLSTLQALLETLRPKSSGRGID</sequence>
<accession>A0ABT3IXY1</accession>
<keyword evidence="5" id="KW-0720">Serine protease</keyword>
<dbReference type="PANTHER" id="PTHR10381">
    <property type="entry name" value="ATP-DEPENDENT CLP PROTEASE PROTEOLYTIC SUBUNIT"/>
    <property type="match status" value="1"/>
</dbReference>
<evidence type="ECO:0000313" key="7">
    <source>
        <dbReference type="EMBL" id="MCW3780273.1"/>
    </source>
</evidence>
<protein>
    <recommendedName>
        <fullName evidence="6">ATP-dependent Clp protease proteolytic subunit</fullName>
    </recommendedName>
</protein>
<evidence type="ECO:0000256" key="4">
    <source>
        <dbReference type="ARBA" id="ARBA00022801"/>
    </source>
</evidence>
<name>A0ABT3IXY1_9RHOB</name>
<dbReference type="Proteomes" id="UP001207582">
    <property type="component" value="Unassembled WGS sequence"/>
</dbReference>